<dbReference type="EMBL" id="GBXM01059380">
    <property type="protein sequence ID" value="JAH49197.1"/>
    <property type="molecule type" value="Transcribed_RNA"/>
</dbReference>
<dbReference type="AlphaFoldDB" id="A0A0E9T712"/>
<name>A0A0E9T712_ANGAN</name>
<reference evidence="1" key="1">
    <citation type="submission" date="2014-11" db="EMBL/GenBank/DDBJ databases">
        <authorList>
            <person name="Amaro Gonzalez C."/>
        </authorList>
    </citation>
    <scope>NUCLEOTIDE SEQUENCE</scope>
</reference>
<evidence type="ECO:0000313" key="1">
    <source>
        <dbReference type="EMBL" id="JAH49197.1"/>
    </source>
</evidence>
<proteinExistence type="predicted"/>
<accession>A0A0E9T712</accession>
<protein>
    <submittedName>
        <fullName evidence="1">Uncharacterized protein</fullName>
    </submittedName>
</protein>
<sequence>MIPCSHHITAAGFVKP</sequence>
<reference evidence="1" key="2">
    <citation type="journal article" date="2015" name="Fish Shellfish Immunol.">
        <title>Early steps in the European eel (Anguilla anguilla)-Vibrio vulnificus interaction in the gills: Role of the RtxA13 toxin.</title>
        <authorList>
            <person name="Callol A."/>
            <person name="Pajuelo D."/>
            <person name="Ebbesson L."/>
            <person name="Teles M."/>
            <person name="MacKenzie S."/>
            <person name="Amaro C."/>
        </authorList>
    </citation>
    <scope>NUCLEOTIDE SEQUENCE</scope>
</reference>
<organism evidence="1">
    <name type="scientific">Anguilla anguilla</name>
    <name type="common">European freshwater eel</name>
    <name type="synonym">Muraena anguilla</name>
    <dbReference type="NCBI Taxonomy" id="7936"/>
    <lineage>
        <taxon>Eukaryota</taxon>
        <taxon>Metazoa</taxon>
        <taxon>Chordata</taxon>
        <taxon>Craniata</taxon>
        <taxon>Vertebrata</taxon>
        <taxon>Euteleostomi</taxon>
        <taxon>Actinopterygii</taxon>
        <taxon>Neopterygii</taxon>
        <taxon>Teleostei</taxon>
        <taxon>Anguilliformes</taxon>
        <taxon>Anguillidae</taxon>
        <taxon>Anguilla</taxon>
    </lineage>
</organism>